<dbReference type="AlphaFoldDB" id="A0A381ZZF9"/>
<evidence type="ECO:0000256" key="3">
    <source>
        <dbReference type="ARBA" id="ARBA00023274"/>
    </source>
</evidence>
<dbReference type="GO" id="GO:1990904">
    <property type="term" value="C:ribonucleoprotein complex"/>
    <property type="evidence" value="ECO:0007669"/>
    <property type="project" value="UniProtKB-KW"/>
</dbReference>
<evidence type="ECO:0000256" key="1">
    <source>
        <dbReference type="ARBA" id="ARBA00010618"/>
    </source>
</evidence>
<feature type="domain" description="KOW" evidence="4">
    <location>
        <begin position="9"/>
        <end position="36"/>
    </location>
</feature>
<dbReference type="InterPro" id="IPR005824">
    <property type="entry name" value="KOW"/>
</dbReference>
<dbReference type="CDD" id="cd06089">
    <property type="entry name" value="KOW_RPL26"/>
    <property type="match status" value="1"/>
</dbReference>
<dbReference type="GO" id="GO:0005840">
    <property type="term" value="C:ribosome"/>
    <property type="evidence" value="ECO:0007669"/>
    <property type="project" value="UniProtKB-KW"/>
</dbReference>
<proteinExistence type="inferred from homology"/>
<dbReference type="GO" id="GO:0003735">
    <property type="term" value="F:structural constituent of ribosome"/>
    <property type="evidence" value="ECO:0007669"/>
    <property type="project" value="InterPro"/>
</dbReference>
<dbReference type="EMBL" id="UINC01023300">
    <property type="protein sequence ID" value="SVA94688.1"/>
    <property type="molecule type" value="Genomic_DNA"/>
</dbReference>
<dbReference type="InterPro" id="IPR008991">
    <property type="entry name" value="Translation_prot_SH3-like_sf"/>
</dbReference>
<sequence>MLVVSKKNSLKKDDIVEVIAGKEKGKKGKVLAFFSESGTVTVEKLNMLKRHMKSDGKTQQAGILEKEGPIHLSNLLVVCDKCGKGVRVKRKKLEDGKRVRVCRKCGEVIDRV</sequence>
<organism evidence="5">
    <name type="scientific">marine metagenome</name>
    <dbReference type="NCBI Taxonomy" id="408172"/>
    <lineage>
        <taxon>unclassified sequences</taxon>
        <taxon>metagenomes</taxon>
        <taxon>ecological metagenomes</taxon>
    </lineage>
</organism>
<comment type="similarity">
    <text evidence="1">Belongs to the universal ribosomal protein uL24 family.</text>
</comment>
<dbReference type="InterPro" id="IPR005825">
    <property type="entry name" value="Ribosomal_uL24_CS"/>
</dbReference>
<keyword evidence="2" id="KW-0689">Ribosomal protein</keyword>
<dbReference type="InterPro" id="IPR041988">
    <property type="entry name" value="Ribosomal_uL24_KOW"/>
</dbReference>
<dbReference type="PROSITE" id="PS01108">
    <property type="entry name" value="RIBOSOMAL_L24"/>
    <property type="match status" value="1"/>
</dbReference>
<name>A0A381ZZF9_9ZZZZ</name>
<dbReference type="NCBIfam" id="TIGR01079">
    <property type="entry name" value="rplX_bact"/>
    <property type="match status" value="1"/>
</dbReference>
<dbReference type="HAMAP" id="MF_01326_B">
    <property type="entry name" value="Ribosomal_uL24_B"/>
    <property type="match status" value="1"/>
</dbReference>
<evidence type="ECO:0000259" key="4">
    <source>
        <dbReference type="SMART" id="SM00739"/>
    </source>
</evidence>
<dbReference type="SUPFAM" id="SSF50104">
    <property type="entry name" value="Translation proteins SH3-like domain"/>
    <property type="match status" value="1"/>
</dbReference>
<accession>A0A381ZZF9</accession>
<evidence type="ECO:0000313" key="5">
    <source>
        <dbReference type="EMBL" id="SVA94688.1"/>
    </source>
</evidence>
<dbReference type="PANTHER" id="PTHR12903">
    <property type="entry name" value="MITOCHONDRIAL RIBOSOMAL PROTEIN L24"/>
    <property type="match status" value="1"/>
</dbReference>
<dbReference type="SMART" id="SM00739">
    <property type="entry name" value="KOW"/>
    <property type="match status" value="1"/>
</dbReference>
<keyword evidence="3" id="KW-0687">Ribonucleoprotein</keyword>
<reference evidence="5" key="1">
    <citation type="submission" date="2018-05" db="EMBL/GenBank/DDBJ databases">
        <authorList>
            <person name="Lanie J.A."/>
            <person name="Ng W.-L."/>
            <person name="Kazmierczak K.M."/>
            <person name="Andrzejewski T.M."/>
            <person name="Davidsen T.M."/>
            <person name="Wayne K.J."/>
            <person name="Tettelin H."/>
            <person name="Glass J.I."/>
            <person name="Rusch D."/>
            <person name="Podicherti R."/>
            <person name="Tsui H.-C.T."/>
            <person name="Winkler M.E."/>
        </authorList>
    </citation>
    <scope>NUCLEOTIDE SEQUENCE</scope>
</reference>
<dbReference type="Pfam" id="PF00467">
    <property type="entry name" value="KOW"/>
    <property type="match status" value="1"/>
</dbReference>
<evidence type="ECO:0000256" key="2">
    <source>
        <dbReference type="ARBA" id="ARBA00022980"/>
    </source>
</evidence>
<dbReference type="Pfam" id="PF17136">
    <property type="entry name" value="ribosomal_L24"/>
    <property type="match status" value="1"/>
</dbReference>
<dbReference type="GO" id="GO:0006412">
    <property type="term" value="P:translation"/>
    <property type="evidence" value="ECO:0007669"/>
    <property type="project" value="InterPro"/>
</dbReference>
<dbReference type="InterPro" id="IPR014722">
    <property type="entry name" value="Rib_uL2_dom2"/>
</dbReference>
<gene>
    <name evidence="5" type="ORF">METZ01_LOCUS147542</name>
</gene>
<dbReference type="Gene3D" id="2.30.30.30">
    <property type="match status" value="1"/>
</dbReference>
<dbReference type="GO" id="GO:0003723">
    <property type="term" value="F:RNA binding"/>
    <property type="evidence" value="ECO:0007669"/>
    <property type="project" value="InterPro"/>
</dbReference>
<dbReference type="InterPro" id="IPR003256">
    <property type="entry name" value="Ribosomal_uL24"/>
</dbReference>
<protein>
    <recommendedName>
        <fullName evidence="4">KOW domain-containing protein</fullName>
    </recommendedName>
</protein>
<dbReference type="InterPro" id="IPR057264">
    <property type="entry name" value="Ribosomal_uL24_C"/>
</dbReference>